<dbReference type="InterPro" id="IPR019775">
    <property type="entry name" value="WD40_repeat_CS"/>
</dbReference>
<keyword evidence="6" id="KW-1185">Reference proteome</keyword>
<reference evidence="5 6" key="1">
    <citation type="submission" date="2019-03" db="EMBL/GenBank/DDBJ databases">
        <title>Deep-cultivation of Planctomycetes and their phenomic and genomic characterization uncovers novel biology.</title>
        <authorList>
            <person name="Wiegand S."/>
            <person name="Jogler M."/>
            <person name="Boedeker C."/>
            <person name="Pinto D."/>
            <person name="Vollmers J."/>
            <person name="Rivas-Marin E."/>
            <person name="Kohn T."/>
            <person name="Peeters S.H."/>
            <person name="Heuer A."/>
            <person name="Rast P."/>
            <person name="Oberbeckmann S."/>
            <person name="Bunk B."/>
            <person name="Jeske O."/>
            <person name="Meyerdierks A."/>
            <person name="Storesund J.E."/>
            <person name="Kallscheuer N."/>
            <person name="Luecker S."/>
            <person name="Lage O.M."/>
            <person name="Pohl T."/>
            <person name="Merkel B.J."/>
            <person name="Hornburger P."/>
            <person name="Mueller R.-W."/>
            <person name="Bruemmer F."/>
            <person name="Labrenz M."/>
            <person name="Spormann A.M."/>
            <person name="Op den Camp H."/>
            <person name="Overmann J."/>
            <person name="Amann R."/>
            <person name="Jetten M.S.M."/>
            <person name="Mascher T."/>
            <person name="Medema M.H."/>
            <person name="Devos D.P."/>
            <person name="Kaster A.-K."/>
            <person name="Ovreas L."/>
            <person name="Rohde M."/>
            <person name="Galperin M.Y."/>
            <person name="Jogler C."/>
        </authorList>
    </citation>
    <scope>NUCLEOTIDE SEQUENCE [LARGE SCALE GENOMIC DNA]</scope>
    <source>
        <strain evidence="5 6">Enr10</strain>
    </source>
</reference>
<feature type="region of interest" description="Disordered" evidence="4">
    <location>
        <begin position="38"/>
        <end position="67"/>
    </location>
</feature>
<proteinExistence type="predicted"/>
<dbReference type="PROSITE" id="PS50294">
    <property type="entry name" value="WD_REPEATS_REGION"/>
    <property type="match status" value="2"/>
</dbReference>
<feature type="compositionally biased region" description="Polar residues" evidence="4">
    <location>
        <begin position="58"/>
        <end position="67"/>
    </location>
</feature>
<dbReference type="SUPFAM" id="SSF50978">
    <property type="entry name" value="WD40 repeat-like"/>
    <property type="match status" value="1"/>
</dbReference>
<name>A0A517Q3K5_9PLAN</name>
<accession>A0A517Q3K5</accession>
<dbReference type="PANTHER" id="PTHR19879:SF9">
    <property type="entry name" value="TRANSCRIPTION INITIATION FACTOR TFIID SUBUNIT 5"/>
    <property type="match status" value="1"/>
</dbReference>
<dbReference type="PANTHER" id="PTHR19879">
    <property type="entry name" value="TRANSCRIPTION INITIATION FACTOR TFIID"/>
    <property type="match status" value="1"/>
</dbReference>
<dbReference type="AlphaFoldDB" id="A0A517Q3K5"/>
<dbReference type="EMBL" id="CP037421">
    <property type="protein sequence ID" value="QDT26212.1"/>
    <property type="molecule type" value="Genomic_DNA"/>
</dbReference>
<evidence type="ECO:0000256" key="4">
    <source>
        <dbReference type="SAM" id="MobiDB-lite"/>
    </source>
</evidence>
<evidence type="ECO:0000256" key="1">
    <source>
        <dbReference type="ARBA" id="ARBA00022574"/>
    </source>
</evidence>
<organism evidence="5 6">
    <name type="scientific">Gimesia panareensis</name>
    <dbReference type="NCBI Taxonomy" id="2527978"/>
    <lineage>
        <taxon>Bacteria</taxon>
        <taxon>Pseudomonadati</taxon>
        <taxon>Planctomycetota</taxon>
        <taxon>Planctomycetia</taxon>
        <taxon>Planctomycetales</taxon>
        <taxon>Planctomycetaceae</taxon>
        <taxon>Gimesia</taxon>
    </lineage>
</organism>
<evidence type="ECO:0000256" key="2">
    <source>
        <dbReference type="ARBA" id="ARBA00022737"/>
    </source>
</evidence>
<dbReference type="SMART" id="SM00320">
    <property type="entry name" value="WD40"/>
    <property type="match status" value="7"/>
</dbReference>
<dbReference type="PROSITE" id="PS00678">
    <property type="entry name" value="WD_REPEATS_1"/>
    <property type="match status" value="2"/>
</dbReference>
<sequence>MLESSDHSLSQLLISRPDRVLKLVFSFGLLMVLGCQQKETPQPEPPDLNTSQEKRSQVQRAENSQTPQKVMVLEHPNFVFDAIFSPDGKRVVTNCFGETVYVWDTATGQQTGKPIDVKKVDCLLFGADSNTLIVGNKDGKLWTFDLVTDQKKGELLKDPGPVTSAALSSDGQRMIISGIGSTQVWDLKTGQPISQKFSHLGPGTAVAFSPDGKSIAVGGLLKKAFLWDISPDELPEKSFDHKGNVTSVTFSPDGKLLLTTGDILNVSDSAAKEKDSTVHLWDVETGKSLGDAFQHQDSILDLAFSPDGKSVITGSADQTAIIWDFATRRPVAGPLKHEGFVSDVAFSPDGKFVLTVCFDQTVRIWEVATLSLSEEAAKYDPEKLKQDLK</sequence>
<dbReference type="InterPro" id="IPR036322">
    <property type="entry name" value="WD40_repeat_dom_sf"/>
</dbReference>
<evidence type="ECO:0000256" key="3">
    <source>
        <dbReference type="PROSITE-ProRule" id="PRU00221"/>
    </source>
</evidence>
<dbReference type="Pfam" id="PF00400">
    <property type="entry name" value="WD40"/>
    <property type="match status" value="4"/>
</dbReference>
<dbReference type="InterPro" id="IPR011659">
    <property type="entry name" value="WD40"/>
</dbReference>
<dbReference type="CDD" id="cd00200">
    <property type="entry name" value="WD40"/>
    <property type="match status" value="1"/>
</dbReference>
<dbReference type="Pfam" id="PF07676">
    <property type="entry name" value="PD40"/>
    <property type="match status" value="1"/>
</dbReference>
<evidence type="ECO:0000313" key="5">
    <source>
        <dbReference type="EMBL" id="QDT26212.1"/>
    </source>
</evidence>
<protein>
    <submittedName>
        <fullName evidence="5">Translocation protein TolB</fullName>
    </submittedName>
</protein>
<keyword evidence="2" id="KW-0677">Repeat</keyword>
<dbReference type="Gene3D" id="2.130.10.10">
    <property type="entry name" value="YVTN repeat-like/Quinoprotein amine dehydrogenase"/>
    <property type="match status" value="2"/>
</dbReference>
<dbReference type="RefSeq" id="WP_145448580.1">
    <property type="nucleotide sequence ID" value="NZ_CP037421.1"/>
</dbReference>
<feature type="repeat" description="WD" evidence="3">
    <location>
        <begin position="72"/>
        <end position="113"/>
    </location>
</feature>
<dbReference type="PROSITE" id="PS50082">
    <property type="entry name" value="WD_REPEATS_2"/>
    <property type="match status" value="3"/>
</dbReference>
<feature type="repeat" description="WD" evidence="3">
    <location>
        <begin position="292"/>
        <end position="333"/>
    </location>
</feature>
<keyword evidence="1 3" id="KW-0853">WD repeat</keyword>
<evidence type="ECO:0000313" key="6">
    <source>
        <dbReference type="Proteomes" id="UP000315647"/>
    </source>
</evidence>
<dbReference type="InterPro" id="IPR015943">
    <property type="entry name" value="WD40/YVTN_repeat-like_dom_sf"/>
</dbReference>
<dbReference type="InterPro" id="IPR001680">
    <property type="entry name" value="WD40_rpt"/>
</dbReference>
<dbReference type="Proteomes" id="UP000315647">
    <property type="component" value="Chromosome"/>
</dbReference>
<feature type="repeat" description="WD" evidence="3">
    <location>
        <begin position="334"/>
        <end position="375"/>
    </location>
</feature>
<gene>
    <name evidence="5" type="ORF">Enr10x_15130</name>
</gene>